<name>A0A914PEX7_9BILA</name>
<dbReference type="AlphaFoldDB" id="A0A914PEX7"/>
<dbReference type="InterPro" id="IPR036249">
    <property type="entry name" value="Thioredoxin-like_sf"/>
</dbReference>
<evidence type="ECO:0000313" key="3">
    <source>
        <dbReference type="Proteomes" id="UP000887578"/>
    </source>
</evidence>
<dbReference type="SUPFAM" id="SSF52833">
    <property type="entry name" value="Thioredoxin-like"/>
    <property type="match status" value="1"/>
</dbReference>
<feature type="domain" description="GST C-terminal" evidence="2">
    <location>
        <begin position="82"/>
        <end position="205"/>
    </location>
</feature>
<keyword evidence="3" id="KW-1185">Reference proteome</keyword>
<feature type="domain" description="GST N-terminal" evidence="1">
    <location>
        <begin position="2"/>
        <end position="80"/>
    </location>
</feature>
<protein>
    <submittedName>
        <fullName evidence="4">Glutathione S-transferase</fullName>
    </submittedName>
</protein>
<dbReference type="InterPro" id="IPR040079">
    <property type="entry name" value="Glutathione_S-Trfase"/>
</dbReference>
<dbReference type="PANTHER" id="PTHR11571:SF256">
    <property type="entry name" value="GST C-TERMINAL DOMAIN-CONTAINING PROTEIN-RELATED"/>
    <property type="match status" value="1"/>
</dbReference>
<dbReference type="Proteomes" id="UP000887578">
    <property type="component" value="Unplaced"/>
</dbReference>
<dbReference type="WBParaSite" id="PDA_v2.g16782.t1">
    <property type="protein sequence ID" value="PDA_v2.g16782.t1"/>
    <property type="gene ID" value="PDA_v2.g16782"/>
</dbReference>
<dbReference type="Gene3D" id="1.20.1050.10">
    <property type="match status" value="1"/>
</dbReference>
<dbReference type="PROSITE" id="PS50404">
    <property type="entry name" value="GST_NTER"/>
    <property type="match status" value="1"/>
</dbReference>
<dbReference type="SFLD" id="SFLDS00019">
    <property type="entry name" value="Glutathione_Transferase_(cytos"/>
    <property type="match status" value="1"/>
</dbReference>
<organism evidence="3 4">
    <name type="scientific">Panagrolaimus davidi</name>
    <dbReference type="NCBI Taxonomy" id="227884"/>
    <lineage>
        <taxon>Eukaryota</taxon>
        <taxon>Metazoa</taxon>
        <taxon>Ecdysozoa</taxon>
        <taxon>Nematoda</taxon>
        <taxon>Chromadorea</taxon>
        <taxon>Rhabditida</taxon>
        <taxon>Tylenchina</taxon>
        <taxon>Panagrolaimomorpha</taxon>
        <taxon>Panagrolaimoidea</taxon>
        <taxon>Panagrolaimidae</taxon>
        <taxon>Panagrolaimus</taxon>
    </lineage>
</organism>
<dbReference type="FunFam" id="3.40.30.10:FF:000258">
    <property type="entry name" value="Glutathione S-transferase"/>
    <property type="match status" value="1"/>
</dbReference>
<dbReference type="CDD" id="cd03192">
    <property type="entry name" value="GST_C_Sigma_like"/>
    <property type="match status" value="1"/>
</dbReference>
<dbReference type="PANTHER" id="PTHR11571">
    <property type="entry name" value="GLUTATHIONE S-TRANSFERASE"/>
    <property type="match status" value="1"/>
</dbReference>
<dbReference type="Pfam" id="PF02798">
    <property type="entry name" value="GST_N"/>
    <property type="match status" value="1"/>
</dbReference>
<dbReference type="InterPro" id="IPR004045">
    <property type="entry name" value="Glutathione_S-Trfase_N"/>
</dbReference>
<dbReference type="CDD" id="cd03039">
    <property type="entry name" value="GST_N_Sigma_like"/>
    <property type="match status" value="1"/>
</dbReference>
<reference evidence="4" key="1">
    <citation type="submission" date="2022-11" db="UniProtKB">
        <authorList>
            <consortium name="WormBaseParasite"/>
        </authorList>
    </citation>
    <scope>IDENTIFICATION</scope>
</reference>
<proteinExistence type="predicted"/>
<sequence length="205" mass="24267">MPQYKLHYFDIRGMAEPARLIFHFAGQEFEDLRYDRQAEWPKVKPTSETGKAPWLDVDDERIYESLALTRYLGRKFNLAGKDEMESAQIDSIVDTCKDFFDEVQSYLSVKRARSEGNLEELRPKYDETCKKWYTYLQSRLDKAKSGFITSKISWGDFLLAEGILTMQNFDEEFAGKYPKIVEYKDRVYSHPKIKEYIEKRGDLLY</sequence>
<dbReference type="GO" id="GO:0006749">
    <property type="term" value="P:glutathione metabolic process"/>
    <property type="evidence" value="ECO:0007669"/>
    <property type="project" value="TreeGrafter"/>
</dbReference>
<dbReference type="SUPFAM" id="SSF47616">
    <property type="entry name" value="GST C-terminal domain-like"/>
    <property type="match status" value="1"/>
</dbReference>
<dbReference type="InterPro" id="IPR010987">
    <property type="entry name" value="Glutathione-S-Trfase_C-like"/>
</dbReference>
<dbReference type="Gene3D" id="3.40.30.10">
    <property type="entry name" value="Glutaredoxin"/>
    <property type="match status" value="1"/>
</dbReference>
<dbReference type="SFLD" id="SFLDG01205">
    <property type="entry name" value="AMPS.1"/>
    <property type="match status" value="1"/>
</dbReference>
<evidence type="ECO:0000259" key="1">
    <source>
        <dbReference type="PROSITE" id="PS50404"/>
    </source>
</evidence>
<dbReference type="InterPro" id="IPR036282">
    <property type="entry name" value="Glutathione-S-Trfase_C_sf"/>
</dbReference>
<accession>A0A914PEX7</accession>
<evidence type="ECO:0000313" key="4">
    <source>
        <dbReference type="WBParaSite" id="PDA_v2.g16782.t1"/>
    </source>
</evidence>
<dbReference type="SFLD" id="SFLDG00363">
    <property type="entry name" value="AMPS_(cytGST):_Alpha-__Mu-__Pi"/>
    <property type="match status" value="1"/>
</dbReference>
<dbReference type="InterPro" id="IPR050213">
    <property type="entry name" value="GST_superfamily"/>
</dbReference>
<dbReference type="GO" id="GO:0004364">
    <property type="term" value="F:glutathione transferase activity"/>
    <property type="evidence" value="ECO:0007669"/>
    <property type="project" value="UniProtKB-ARBA"/>
</dbReference>
<evidence type="ECO:0000259" key="2">
    <source>
        <dbReference type="PROSITE" id="PS50405"/>
    </source>
</evidence>
<dbReference type="InterPro" id="IPR004046">
    <property type="entry name" value="GST_C"/>
</dbReference>
<dbReference type="PROSITE" id="PS50405">
    <property type="entry name" value="GST_CTER"/>
    <property type="match status" value="1"/>
</dbReference>
<dbReference type="Pfam" id="PF14497">
    <property type="entry name" value="GST_C_3"/>
    <property type="match status" value="1"/>
</dbReference>